<evidence type="ECO:0000313" key="1">
    <source>
        <dbReference type="EMBL" id="RAJ98300.1"/>
    </source>
</evidence>
<dbReference type="RefSeq" id="WP_198679896.1">
    <property type="nucleotide sequence ID" value="NZ_PIPK01000005.1"/>
</dbReference>
<comment type="caution">
    <text evidence="1">The sequence shown here is derived from an EMBL/GenBank/DDBJ whole genome shotgun (WGS) entry which is preliminary data.</text>
</comment>
<dbReference type="Proteomes" id="UP000249203">
    <property type="component" value="Unassembled WGS sequence"/>
</dbReference>
<protein>
    <submittedName>
        <fullName evidence="1">Uncharacterized protein</fullName>
    </submittedName>
</protein>
<dbReference type="Gene3D" id="3.30.70.100">
    <property type="match status" value="1"/>
</dbReference>
<organism evidence="1 2">
    <name type="scientific">Aliidiomarina maris</name>
    <dbReference type="NCBI Taxonomy" id="531312"/>
    <lineage>
        <taxon>Bacteria</taxon>
        <taxon>Pseudomonadati</taxon>
        <taxon>Pseudomonadota</taxon>
        <taxon>Gammaproteobacteria</taxon>
        <taxon>Alteromonadales</taxon>
        <taxon>Idiomarinaceae</taxon>
        <taxon>Aliidiomarina</taxon>
    </lineage>
</organism>
<dbReference type="EMBL" id="QLMD01000005">
    <property type="protein sequence ID" value="RAJ98300.1"/>
    <property type="molecule type" value="Genomic_DNA"/>
</dbReference>
<gene>
    <name evidence="1" type="ORF">B0I24_10551</name>
</gene>
<evidence type="ECO:0000313" key="2">
    <source>
        <dbReference type="Proteomes" id="UP000249203"/>
    </source>
</evidence>
<sequence length="54" mass="5900">MTNKLRLDLPILLPNILHDADACVGRLLAAMADVRILVFDPNAAILDGLPVYED</sequence>
<reference evidence="1 2" key="1">
    <citation type="submission" date="2018-06" db="EMBL/GenBank/DDBJ databases">
        <title>Genomic Encyclopedia of Type Strains, Phase III (KMG-III): the genomes of soil and plant-associated and newly described type strains.</title>
        <authorList>
            <person name="Whitman W."/>
        </authorList>
    </citation>
    <scope>NUCLEOTIDE SEQUENCE [LARGE SCALE GENOMIC DNA]</scope>
    <source>
        <strain evidence="1 2">CGMCC 1.15366</strain>
    </source>
</reference>
<proteinExistence type="predicted"/>
<name>A0A327X0D8_9GAMM</name>
<dbReference type="AlphaFoldDB" id="A0A327X0D8"/>
<accession>A0A327X0D8</accession>